<protein>
    <recommendedName>
        <fullName evidence="4">Cytochrome B</fullName>
    </recommendedName>
</protein>
<gene>
    <name evidence="2" type="ORF">OD355_08055</name>
</gene>
<reference evidence="2" key="1">
    <citation type="submission" date="2022-10" db="EMBL/GenBank/DDBJ databases">
        <authorList>
            <person name="Kim H.S."/>
            <person name="Kim J.-S."/>
            <person name="Suh M.K."/>
            <person name="Eom M.K."/>
            <person name="Lee J.-S."/>
        </authorList>
    </citation>
    <scope>NUCLEOTIDE SEQUENCE</scope>
    <source>
        <strain evidence="2">LIP-5</strain>
    </source>
</reference>
<name>A0AAE3LK53_9BACT</name>
<feature type="transmembrane region" description="Helical" evidence="1">
    <location>
        <begin position="12"/>
        <end position="29"/>
    </location>
</feature>
<accession>A0AAE3LK53</accession>
<feature type="transmembrane region" description="Helical" evidence="1">
    <location>
        <begin position="121"/>
        <end position="141"/>
    </location>
</feature>
<keyword evidence="1" id="KW-1133">Transmembrane helix</keyword>
<evidence type="ECO:0000256" key="1">
    <source>
        <dbReference type="SAM" id="Phobius"/>
    </source>
</evidence>
<dbReference type="Proteomes" id="UP001209317">
    <property type="component" value="Unassembled WGS sequence"/>
</dbReference>
<dbReference type="AlphaFoldDB" id="A0AAE3LK53"/>
<comment type="caution">
    <text evidence="2">The sequence shown here is derived from an EMBL/GenBank/DDBJ whole genome shotgun (WGS) entry which is preliminary data.</text>
</comment>
<organism evidence="2 3">
    <name type="scientific">Haoranjiania flava</name>
    <dbReference type="NCBI Taxonomy" id="1856322"/>
    <lineage>
        <taxon>Bacteria</taxon>
        <taxon>Pseudomonadati</taxon>
        <taxon>Bacteroidota</taxon>
        <taxon>Chitinophagia</taxon>
        <taxon>Chitinophagales</taxon>
        <taxon>Chitinophagaceae</taxon>
        <taxon>Haoranjiania</taxon>
    </lineage>
</organism>
<dbReference type="RefSeq" id="WP_263037952.1">
    <property type="nucleotide sequence ID" value="NZ_JAOTPL010000009.1"/>
</dbReference>
<keyword evidence="1" id="KW-0472">Membrane</keyword>
<keyword evidence="3" id="KW-1185">Reference proteome</keyword>
<evidence type="ECO:0000313" key="2">
    <source>
        <dbReference type="EMBL" id="MCU7694467.1"/>
    </source>
</evidence>
<proteinExistence type="predicted"/>
<evidence type="ECO:0008006" key="4">
    <source>
        <dbReference type="Google" id="ProtNLM"/>
    </source>
</evidence>
<keyword evidence="1" id="KW-0812">Transmembrane</keyword>
<evidence type="ECO:0000313" key="3">
    <source>
        <dbReference type="Proteomes" id="UP001209317"/>
    </source>
</evidence>
<dbReference type="EMBL" id="JAOTPL010000009">
    <property type="protein sequence ID" value="MCU7694467.1"/>
    <property type="molecule type" value="Genomic_DNA"/>
</dbReference>
<feature type="transmembrane region" description="Helical" evidence="1">
    <location>
        <begin position="41"/>
        <end position="63"/>
    </location>
</feature>
<feature type="transmembrane region" description="Helical" evidence="1">
    <location>
        <begin position="83"/>
        <end position="109"/>
    </location>
</feature>
<sequence length="154" mass="17309">METGLLHLHNILRWVIFILLLIGIFKNYADANKPFTKAHKNIGLFTMIAAHLTLLIGLYQVILGNRFSWTNVPAGESVMKNSTLRFFLVEHPLAMIIAIVLITIGYGVYKKNISDTQKHKKAALMFLLALVLILAVVPWPFRADGIARPLFPGM</sequence>